<organism evidence="1 2">
    <name type="scientific">Leucogyrophana mollusca</name>
    <dbReference type="NCBI Taxonomy" id="85980"/>
    <lineage>
        <taxon>Eukaryota</taxon>
        <taxon>Fungi</taxon>
        <taxon>Dikarya</taxon>
        <taxon>Basidiomycota</taxon>
        <taxon>Agaricomycotina</taxon>
        <taxon>Agaricomycetes</taxon>
        <taxon>Agaricomycetidae</taxon>
        <taxon>Boletales</taxon>
        <taxon>Boletales incertae sedis</taxon>
        <taxon>Leucogyrophana</taxon>
    </lineage>
</organism>
<gene>
    <name evidence="1" type="ORF">BV22DRAFT_1049173</name>
</gene>
<dbReference type="Proteomes" id="UP000790709">
    <property type="component" value="Unassembled WGS sequence"/>
</dbReference>
<accession>A0ACB8B8C8</accession>
<evidence type="ECO:0000313" key="1">
    <source>
        <dbReference type="EMBL" id="KAH7922056.1"/>
    </source>
</evidence>
<protein>
    <submittedName>
        <fullName evidence="1">Uncharacterized protein</fullName>
    </submittedName>
</protein>
<sequence>MHLSTHFIQLLSLSAIALFSHQVTAQDAAVTCEDGDSTVSVPYGYLFDNSSIPEGSVSCNVTIDNDATTVTDDSGNVIGSTSFNGTADGTPENSPFGLVVIDSPNNQSVSSVAPHSDWRLVGCNGSTAEPQSVLAYCSKAMDDPTSGCSHVFIGQAEHTIVQMPYGCGKSPYARIKSLQVHSHPAIRRAYIEGKPASEPVYQLDWDYDFDAIPDDNGQINMRVDASNMPGYWDNIVESPPERKRWLKEREMKREMRRRDVEQPKEEFIPLIVGLVGWVYAADDGSPKKYDKYDSTKFSVSNSISLGDTTGNSTAGASFDITLTGSADFNVRYGYYLEAVIKPTPSVTAAYVYLSSNALTTLKIKISGEAHAAYNSDKLTIGKVGVPGLDYQPLVTNSIGPSLLVQGYVAGTLELKGSFETTFQYDLPLADFAFGKSKDDMPPKPASGVARPSANATPDIDYSVSLTGDLSVHLNPRLQMGISILNGKLIDAQAYIGADVSGGIEASASTGSNDPGTVCIKPYIGVAFDGGLTGKLVFWEAKEQSWPIWSDKFYVPKDGFCAKNSRRSIGTEHFTSDDYETWGIEGNHDGDNVVEQRSVPMSSRIVRPGLAL</sequence>
<dbReference type="EMBL" id="MU266500">
    <property type="protein sequence ID" value="KAH7922056.1"/>
    <property type="molecule type" value="Genomic_DNA"/>
</dbReference>
<keyword evidence="2" id="KW-1185">Reference proteome</keyword>
<comment type="caution">
    <text evidence="1">The sequence shown here is derived from an EMBL/GenBank/DDBJ whole genome shotgun (WGS) entry which is preliminary data.</text>
</comment>
<reference evidence="1" key="1">
    <citation type="journal article" date="2021" name="New Phytol.">
        <title>Evolutionary innovations through gain and loss of genes in the ectomycorrhizal Boletales.</title>
        <authorList>
            <person name="Wu G."/>
            <person name="Miyauchi S."/>
            <person name="Morin E."/>
            <person name="Kuo A."/>
            <person name="Drula E."/>
            <person name="Varga T."/>
            <person name="Kohler A."/>
            <person name="Feng B."/>
            <person name="Cao Y."/>
            <person name="Lipzen A."/>
            <person name="Daum C."/>
            <person name="Hundley H."/>
            <person name="Pangilinan J."/>
            <person name="Johnson J."/>
            <person name="Barry K."/>
            <person name="LaButti K."/>
            <person name="Ng V."/>
            <person name="Ahrendt S."/>
            <person name="Min B."/>
            <person name="Choi I.G."/>
            <person name="Park H."/>
            <person name="Plett J.M."/>
            <person name="Magnuson J."/>
            <person name="Spatafora J.W."/>
            <person name="Nagy L.G."/>
            <person name="Henrissat B."/>
            <person name="Grigoriev I.V."/>
            <person name="Yang Z.L."/>
            <person name="Xu J."/>
            <person name="Martin F.M."/>
        </authorList>
    </citation>
    <scope>NUCLEOTIDE SEQUENCE</scope>
    <source>
        <strain evidence="1">KUC20120723A-06</strain>
    </source>
</reference>
<name>A0ACB8B8C8_9AGAM</name>
<proteinExistence type="predicted"/>
<evidence type="ECO:0000313" key="2">
    <source>
        <dbReference type="Proteomes" id="UP000790709"/>
    </source>
</evidence>